<dbReference type="RefSeq" id="WP_354548554.1">
    <property type="nucleotide sequence ID" value="NZ_JBEPSM010000001.1"/>
</dbReference>
<feature type="transmembrane region" description="Helical" evidence="6">
    <location>
        <begin position="307"/>
        <end position="330"/>
    </location>
</feature>
<dbReference type="Proteomes" id="UP001549321">
    <property type="component" value="Unassembled WGS sequence"/>
</dbReference>
<keyword evidence="5 6" id="KW-0472">Membrane</keyword>
<evidence type="ECO:0000256" key="1">
    <source>
        <dbReference type="ARBA" id="ARBA00004141"/>
    </source>
</evidence>
<dbReference type="NCBIfam" id="NF033733">
    <property type="entry name" value="MFS_ArsK"/>
    <property type="match status" value="1"/>
</dbReference>
<feature type="transmembrane region" description="Helical" evidence="6">
    <location>
        <begin position="132"/>
        <end position="150"/>
    </location>
</feature>
<feature type="domain" description="Major facilitator superfamily (MFS) profile" evidence="7">
    <location>
        <begin position="5"/>
        <end position="395"/>
    </location>
</feature>
<dbReference type="Gene3D" id="1.20.1250.20">
    <property type="entry name" value="MFS general substrate transporter like domains"/>
    <property type="match status" value="1"/>
</dbReference>
<feature type="transmembrane region" description="Helical" evidence="6">
    <location>
        <begin position="218"/>
        <end position="240"/>
    </location>
</feature>
<dbReference type="PANTHER" id="PTHR43385">
    <property type="entry name" value="RIBOFLAVIN TRANSPORTER RIBJ"/>
    <property type="match status" value="1"/>
</dbReference>
<sequence length="404" mass="42553">MNSRTAVLALGLTQIIGYGTLYYSFSVLAPAMAREFGLSTEWIFGALSVSLLVGGLCAPWVGGWIDRRGAGRVMTIGSLAAALALAACAMAGNTSTLVLGLIAIQIASTLVQYSASFTLLVQLNPARAQRSITYLTLMAGFASTLFWPFTTALHTHLDWHHVYLLFAAMHLFLCLPVHFWLMVQTRTVSDRRAPLDHAPRAVEAVAGVIATAARPRAFALMLLGFAIQSFVTSTFLVHMLPMLTELGLAKASVLVASAFGPAQVLSRFTNMTFGGRLSQRTLAVIASAFLPLATVILLATAPSLAGAFAFAIVFGLSSGLASIVQGTLPLELFGSDGYGKRLGRVTSVRLVVSSAAPFAFALMTEHLGYPIALSIIAALSTLAVLAFLAIGGSGKPTVEATRTE</sequence>
<dbReference type="InterPro" id="IPR020846">
    <property type="entry name" value="MFS_dom"/>
</dbReference>
<comment type="caution">
    <text evidence="8">The sequence shown here is derived from an EMBL/GenBank/DDBJ whole genome shotgun (WGS) entry which is preliminary data.</text>
</comment>
<name>A0ABV2QW54_9HYPH</name>
<reference evidence="8 9" key="1">
    <citation type="submission" date="2024-06" db="EMBL/GenBank/DDBJ databases">
        <title>Sorghum-associated microbial communities from plants grown in Nebraska, USA.</title>
        <authorList>
            <person name="Schachtman D."/>
        </authorList>
    </citation>
    <scope>NUCLEOTIDE SEQUENCE [LARGE SCALE GENOMIC DNA]</scope>
    <source>
        <strain evidence="8 9">3207</strain>
    </source>
</reference>
<dbReference type="InterPro" id="IPR011701">
    <property type="entry name" value="MFS"/>
</dbReference>
<dbReference type="PROSITE" id="PS50850">
    <property type="entry name" value="MFS"/>
    <property type="match status" value="1"/>
</dbReference>
<feature type="transmembrane region" description="Helical" evidence="6">
    <location>
        <begin position="43"/>
        <end position="61"/>
    </location>
</feature>
<dbReference type="EMBL" id="JBEPSM010000001">
    <property type="protein sequence ID" value="MET4632620.1"/>
    <property type="molecule type" value="Genomic_DNA"/>
</dbReference>
<dbReference type="SUPFAM" id="SSF103473">
    <property type="entry name" value="MFS general substrate transporter"/>
    <property type="match status" value="1"/>
</dbReference>
<evidence type="ECO:0000256" key="5">
    <source>
        <dbReference type="ARBA" id="ARBA00023136"/>
    </source>
</evidence>
<evidence type="ECO:0000256" key="3">
    <source>
        <dbReference type="ARBA" id="ARBA00022692"/>
    </source>
</evidence>
<dbReference type="PANTHER" id="PTHR43385:SF1">
    <property type="entry name" value="RIBOFLAVIN TRANSPORTER RIBJ"/>
    <property type="match status" value="1"/>
</dbReference>
<proteinExistence type="predicted"/>
<evidence type="ECO:0000256" key="6">
    <source>
        <dbReference type="SAM" id="Phobius"/>
    </source>
</evidence>
<evidence type="ECO:0000259" key="7">
    <source>
        <dbReference type="PROSITE" id="PS50850"/>
    </source>
</evidence>
<keyword evidence="3 6" id="KW-0812">Transmembrane</keyword>
<gene>
    <name evidence="8" type="ORF">ABIE08_000533</name>
</gene>
<accession>A0ABV2QW54</accession>
<dbReference type="InterPro" id="IPR052983">
    <property type="entry name" value="MFS_Riboflavin_Transporter"/>
</dbReference>
<evidence type="ECO:0000256" key="4">
    <source>
        <dbReference type="ARBA" id="ARBA00022989"/>
    </source>
</evidence>
<evidence type="ECO:0000313" key="9">
    <source>
        <dbReference type="Proteomes" id="UP001549321"/>
    </source>
</evidence>
<dbReference type="Pfam" id="PF07690">
    <property type="entry name" value="MFS_1"/>
    <property type="match status" value="1"/>
</dbReference>
<dbReference type="InterPro" id="IPR036259">
    <property type="entry name" value="MFS_trans_sf"/>
</dbReference>
<feature type="transmembrane region" description="Helical" evidence="6">
    <location>
        <begin position="162"/>
        <end position="183"/>
    </location>
</feature>
<feature type="transmembrane region" description="Helical" evidence="6">
    <location>
        <begin position="281"/>
        <end position="301"/>
    </location>
</feature>
<keyword evidence="9" id="KW-1185">Reference proteome</keyword>
<evidence type="ECO:0000313" key="8">
    <source>
        <dbReference type="EMBL" id="MET4632620.1"/>
    </source>
</evidence>
<protein>
    <submittedName>
        <fullName evidence="8">MFS family permease</fullName>
    </submittedName>
</protein>
<feature type="transmembrane region" description="Helical" evidence="6">
    <location>
        <begin position="369"/>
        <end position="390"/>
    </location>
</feature>
<keyword evidence="4 6" id="KW-1133">Transmembrane helix</keyword>
<feature type="transmembrane region" description="Helical" evidence="6">
    <location>
        <begin position="98"/>
        <end position="120"/>
    </location>
</feature>
<feature type="transmembrane region" description="Helical" evidence="6">
    <location>
        <begin position="73"/>
        <end position="92"/>
    </location>
</feature>
<evidence type="ECO:0000256" key="2">
    <source>
        <dbReference type="ARBA" id="ARBA00022448"/>
    </source>
</evidence>
<comment type="subcellular location">
    <subcellularLocation>
        <location evidence="1">Membrane</location>
        <topology evidence="1">Multi-pass membrane protein</topology>
    </subcellularLocation>
</comment>
<organism evidence="8 9">
    <name type="scientific">Kaistia defluvii</name>
    <dbReference type="NCBI Taxonomy" id="410841"/>
    <lineage>
        <taxon>Bacteria</taxon>
        <taxon>Pseudomonadati</taxon>
        <taxon>Pseudomonadota</taxon>
        <taxon>Alphaproteobacteria</taxon>
        <taxon>Hyphomicrobiales</taxon>
        <taxon>Kaistiaceae</taxon>
        <taxon>Kaistia</taxon>
    </lineage>
</organism>
<keyword evidence="2" id="KW-0813">Transport</keyword>